<name>A0A1B6E2I7_9HEMI</name>
<organism evidence="11">
    <name type="scientific">Clastoptera arizonana</name>
    <name type="common">Arizona spittle bug</name>
    <dbReference type="NCBI Taxonomy" id="38151"/>
    <lineage>
        <taxon>Eukaryota</taxon>
        <taxon>Metazoa</taxon>
        <taxon>Ecdysozoa</taxon>
        <taxon>Arthropoda</taxon>
        <taxon>Hexapoda</taxon>
        <taxon>Insecta</taxon>
        <taxon>Pterygota</taxon>
        <taxon>Neoptera</taxon>
        <taxon>Paraneoptera</taxon>
        <taxon>Hemiptera</taxon>
        <taxon>Auchenorrhyncha</taxon>
        <taxon>Cercopoidea</taxon>
        <taxon>Clastopteridae</taxon>
        <taxon>Clastoptera</taxon>
    </lineage>
</organism>
<keyword evidence="3 6" id="KW-0812">Transmembrane</keyword>
<dbReference type="EMBL" id="GEDC01031511">
    <property type="protein sequence ID" value="JAS05787.1"/>
    <property type="molecule type" value="Transcribed_RNA"/>
</dbReference>
<feature type="transmembrane region" description="Helical" evidence="6">
    <location>
        <begin position="86"/>
        <end position="110"/>
    </location>
</feature>
<proteinExistence type="inferred from homology"/>
<comment type="similarity">
    <text evidence="2 6">Belongs to the tetraspanin (TM4SF) family.</text>
</comment>
<dbReference type="EMBL" id="GEDC01005153">
    <property type="protein sequence ID" value="JAS32145.1"/>
    <property type="molecule type" value="Transcribed_RNA"/>
</dbReference>
<dbReference type="Gene3D" id="1.10.1450.10">
    <property type="entry name" value="Tetraspanin"/>
    <property type="match status" value="1"/>
</dbReference>
<dbReference type="InterPro" id="IPR018499">
    <property type="entry name" value="Tetraspanin/Peripherin"/>
</dbReference>
<evidence type="ECO:0000256" key="5">
    <source>
        <dbReference type="ARBA" id="ARBA00023136"/>
    </source>
</evidence>
<dbReference type="PRINTS" id="PR00259">
    <property type="entry name" value="TMFOUR"/>
</dbReference>
<feature type="transmembrane region" description="Helical" evidence="6">
    <location>
        <begin position="12"/>
        <end position="38"/>
    </location>
</feature>
<dbReference type="EMBL" id="GEDC01018344">
    <property type="protein sequence ID" value="JAS18954.1"/>
    <property type="molecule type" value="Transcribed_RNA"/>
</dbReference>
<dbReference type="Pfam" id="PF00335">
    <property type="entry name" value="Tetraspanin"/>
    <property type="match status" value="1"/>
</dbReference>
<dbReference type="EMBL" id="GEDC01024465">
    <property type="protein sequence ID" value="JAS12833.1"/>
    <property type="molecule type" value="Transcribed_RNA"/>
</dbReference>
<evidence type="ECO:0000256" key="2">
    <source>
        <dbReference type="ARBA" id="ARBA00006840"/>
    </source>
</evidence>
<dbReference type="EMBL" id="GEDC01019324">
    <property type="protein sequence ID" value="JAS17974.1"/>
    <property type="molecule type" value="Transcribed_RNA"/>
</dbReference>
<evidence type="ECO:0000256" key="6">
    <source>
        <dbReference type="RuleBase" id="RU361218"/>
    </source>
</evidence>
<dbReference type="CDD" id="cd03127">
    <property type="entry name" value="tetraspanin_LEL"/>
    <property type="match status" value="1"/>
</dbReference>
<evidence type="ECO:0000256" key="4">
    <source>
        <dbReference type="ARBA" id="ARBA00022989"/>
    </source>
</evidence>
<dbReference type="InterPro" id="IPR018503">
    <property type="entry name" value="Tetraspanin_CS"/>
</dbReference>
<dbReference type="PROSITE" id="PS00421">
    <property type="entry name" value="TM4_1"/>
    <property type="match status" value="1"/>
</dbReference>
<accession>A0A1B6E2I7</accession>
<keyword evidence="4 6" id="KW-1133">Transmembrane helix</keyword>
<dbReference type="SUPFAM" id="SSF48652">
    <property type="entry name" value="Tetraspanin"/>
    <property type="match status" value="1"/>
</dbReference>
<dbReference type="EMBL" id="GEDC01000862">
    <property type="protein sequence ID" value="JAS36436.1"/>
    <property type="molecule type" value="Transcribed_RNA"/>
</dbReference>
<dbReference type="InterPro" id="IPR000301">
    <property type="entry name" value="Tetraspanin_animals"/>
</dbReference>
<feature type="transmembrane region" description="Helical" evidence="6">
    <location>
        <begin position="205"/>
        <end position="230"/>
    </location>
</feature>
<dbReference type="PANTHER" id="PTHR19282">
    <property type="entry name" value="TETRASPANIN"/>
    <property type="match status" value="1"/>
</dbReference>
<dbReference type="AlphaFoldDB" id="A0A1B6E2I7"/>
<gene>
    <name evidence="7" type="ORF">g.31896</name>
    <name evidence="11" type="ORF">g.31897</name>
    <name evidence="12" type="ORF">g.31898</name>
    <name evidence="8" type="ORF">g.31899</name>
    <name evidence="9" type="ORF">g.31900</name>
    <name evidence="10" type="ORF">g.31901</name>
</gene>
<dbReference type="PANTHER" id="PTHR19282:SF28">
    <property type="entry name" value="TETRASPANIN"/>
    <property type="match status" value="1"/>
</dbReference>
<sequence length="279" mass="31559">MIEPELNTKMLCIKYLLVSFNLVFVITGICMILVGWAVDSIYFEYSHFLEMHFFTPPILLIVIGCIVFIVAFFGCCGAYKESTCMIMVFSMFLLFIFFLEIGAAVTGLVVQSKVKNIISYTINETMYEYPTNNASALTMDMLQYELHCCGLESSSDWENVLTQYSNTSITIPPSCCSLYNADKECINAYSNGCLPQLEFVVRESAFLIAGTATAIAILQLAGVIFACSLGKMIRFQKTERERQRWEMREQLISNYTQGDKGEKGPVLYMTITDMIRKSN</sequence>
<dbReference type="InterPro" id="IPR008952">
    <property type="entry name" value="Tetraspanin_EC2_sf"/>
</dbReference>
<evidence type="ECO:0000313" key="7">
    <source>
        <dbReference type="EMBL" id="JAS05787.1"/>
    </source>
</evidence>
<evidence type="ECO:0000313" key="12">
    <source>
        <dbReference type="EMBL" id="JAS36436.1"/>
    </source>
</evidence>
<evidence type="ECO:0000256" key="3">
    <source>
        <dbReference type="ARBA" id="ARBA00022692"/>
    </source>
</evidence>
<dbReference type="PIRSF" id="PIRSF002419">
    <property type="entry name" value="Tetraspanin"/>
    <property type="match status" value="1"/>
</dbReference>
<evidence type="ECO:0000313" key="10">
    <source>
        <dbReference type="EMBL" id="JAS18954.1"/>
    </source>
</evidence>
<evidence type="ECO:0000313" key="8">
    <source>
        <dbReference type="EMBL" id="JAS12833.1"/>
    </source>
</evidence>
<evidence type="ECO:0000313" key="11">
    <source>
        <dbReference type="EMBL" id="JAS32145.1"/>
    </source>
</evidence>
<evidence type="ECO:0000313" key="9">
    <source>
        <dbReference type="EMBL" id="JAS17974.1"/>
    </source>
</evidence>
<evidence type="ECO:0000256" key="1">
    <source>
        <dbReference type="ARBA" id="ARBA00004141"/>
    </source>
</evidence>
<feature type="transmembrane region" description="Helical" evidence="6">
    <location>
        <begin position="58"/>
        <end position="79"/>
    </location>
</feature>
<keyword evidence="5 6" id="KW-0472">Membrane</keyword>
<protein>
    <recommendedName>
        <fullName evidence="6">Tetraspanin</fullName>
    </recommendedName>
</protein>
<comment type="subcellular location">
    <subcellularLocation>
        <location evidence="1 6">Membrane</location>
        <topology evidence="1 6">Multi-pass membrane protein</topology>
    </subcellularLocation>
</comment>
<reference evidence="11" key="1">
    <citation type="submission" date="2015-12" db="EMBL/GenBank/DDBJ databases">
        <title>De novo transcriptome assembly of four potential Pierce s Disease insect vectors from Arizona vineyards.</title>
        <authorList>
            <person name="Tassone E.E."/>
        </authorList>
    </citation>
    <scope>NUCLEOTIDE SEQUENCE</scope>
</reference>
<dbReference type="GO" id="GO:0005886">
    <property type="term" value="C:plasma membrane"/>
    <property type="evidence" value="ECO:0007669"/>
    <property type="project" value="TreeGrafter"/>
</dbReference>